<dbReference type="PANTHER" id="PTHR42305:SF1">
    <property type="entry name" value="MEMBRANE PROTEIN RV1733C-RELATED"/>
    <property type="match status" value="1"/>
</dbReference>
<gene>
    <name evidence="3" type="ORF">AB5J50_40360</name>
</gene>
<feature type="transmembrane region" description="Helical" evidence="2">
    <location>
        <begin position="150"/>
        <end position="170"/>
    </location>
</feature>
<dbReference type="EMBL" id="CP163440">
    <property type="protein sequence ID" value="XDQ66617.1"/>
    <property type="molecule type" value="Genomic_DNA"/>
</dbReference>
<evidence type="ECO:0000256" key="2">
    <source>
        <dbReference type="SAM" id="Phobius"/>
    </source>
</evidence>
<protein>
    <submittedName>
        <fullName evidence="3">Uncharacterized protein</fullName>
    </submittedName>
</protein>
<keyword evidence="2" id="KW-0812">Transmembrane</keyword>
<feature type="region of interest" description="Disordered" evidence="1">
    <location>
        <begin position="1"/>
        <end position="29"/>
    </location>
</feature>
<organism evidence="3">
    <name type="scientific">Streptomyces sp. R35</name>
    <dbReference type="NCBI Taxonomy" id="3238630"/>
    <lineage>
        <taxon>Bacteria</taxon>
        <taxon>Bacillati</taxon>
        <taxon>Actinomycetota</taxon>
        <taxon>Actinomycetes</taxon>
        <taxon>Kitasatosporales</taxon>
        <taxon>Streptomycetaceae</taxon>
        <taxon>Streptomyces</taxon>
    </lineage>
</organism>
<dbReference type="RefSeq" id="WP_369263607.1">
    <property type="nucleotide sequence ID" value="NZ_CP163440.1"/>
</dbReference>
<proteinExistence type="predicted"/>
<dbReference type="AlphaFoldDB" id="A0AB39SG34"/>
<evidence type="ECO:0000256" key="1">
    <source>
        <dbReference type="SAM" id="MobiDB-lite"/>
    </source>
</evidence>
<reference evidence="3" key="1">
    <citation type="submission" date="2024-07" db="EMBL/GenBank/DDBJ databases">
        <authorList>
            <person name="Yu S.T."/>
        </authorList>
    </citation>
    <scope>NUCLEOTIDE SEQUENCE</scope>
    <source>
        <strain evidence="3">R35</strain>
    </source>
</reference>
<dbReference type="InterPro" id="IPR039708">
    <property type="entry name" value="MT1774/Rv1733c-like"/>
</dbReference>
<name>A0AB39SG34_9ACTN</name>
<dbReference type="PANTHER" id="PTHR42305">
    <property type="entry name" value="MEMBRANE PROTEIN RV1733C-RELATED"/>
    <property type="match status" value="1"/>
</dbReference>
<evidence type="ECO:0000313" key="3">
    <source>
        <dbReference type="EMBL" id="XDQ66617.1"/>
    </source>
</evidence>
<keyword evidence="2" id="KW-0472">Membrane</keyword>
<keyword evidence="2" id="KW-1133">Transmembrane helix</keyword>
<feature type="transmembrane region" description="Helical" evidence="2">
    <location>
        <begin position="41"/>
        <end position="62"/>
    </location>
</feature>
<accession>A0AB39SG34</accession>
<sequence>MSTQGSPYASGPPSRRGDHAPKGANSLSRTSDRFEGWFRRVLMAVLVLGLPAAAVSAGLTAYEASMRTVRAQAAERHQVTARLTTGVKNDDDWAKGPAQVRWTDTNGVVRTGTALVKPGTPKGGTVRVWVTREGTVTSPPASTLDATTSGWMVGGMAAFGVAAGSYATWAGMRLVLDRRRYAQWDAEWDLVEPQWSARFRR</sequence>